<dbReference type="AlphaFoldDB" id="A0A9X3P9Q0"/>
<evidence type="ECO:0000259" key="3">
    <source>
        <dbReference type="Pfam" id="PF01556"/>
    </source>
</evidence>
<dbReference type="Gene3D" id="2.60.260.20">
    <property type="entry name" value="Urease metallochaperone UreE, N-terminal domain"/>
    <property type="match status" value="2"/>
</dbReference>
<dbReference type="GO" id="GO:0051082">
    <property type="term" value="F:unfolded protein binding"/>
    <property type="evidence" value="ECO:0007669"/>
    <property type="project" value="InterPro"/>
</dbReference>
<dbReference type="GO" id="GO:0042026">
    <property type="term" value="P:protein refolding"/>
    <property type="evidence" value="ECO:0007669"/>
    <property type="project" value="TreeGrafter"/>
</dbReference>
<keyword evidence="2" id="KW-0472">Membrane</keyword>
<protein>
    <recommendedName>
        <fullName evidence="3">Chaperone DnaJ C-terminal domain-containing protein</fullName>
    </recommendedName>
</protein>
<dbReference type="Pfam" id="PF01556">
    <property type="entry name" value="DnaJ_C"/>
    <property type="match status" value="1"/>
</dbReference>
<evidence type="ECO:0000313" key="4">
    <source>
        <dbReference type="EMBL" id="MDA1359597.1"/>
    </source>
</evidence>
<proteinExistence type="predicted"/>
<dbReference type="CDD" id="cd10747">
    <property type="entry name" value="DnaJ_C"/>
    <property type="match status" value="1"/>
</dbReference>
<dbReference type="SUPFAM" id="SSF49493">
    <property type="entry name" value="HSP40/DnaJ peptide-binding domain"/>
    <property type="match status" value="2"/>
</dbReference>
<dbReference type="PANTHER" id="PTHR43096:SF52">
    <property type="entry name" value="DNAJ HOMOLOG 1, MITOCHONDRIAL-RELATED"/>
    <property type="match status" value="1"/>
</dbReference>
<dbReference type="InterPro" id="IPR002939">
    <property type="entry name" value="DnaJ_C"/>
</dbReference>
<comment type="caution">
    <text evidence="4">The sequence shown here is derived from an EMBL/GenBank/DDBJ whole genome shotgun (WGS) entry which is preliminary data.</text>
</comment>
<organism evidence="4 5">
    <name type="scientific">Glycomyces luteolus</name>
    <dbReference type="NCBI Taxonomy" id="2670330"/>
    <lineage>
        <taxon>Bacteria</taxon>
        <taxon>Bacillati</taxon>
        <taxon>Actinomycetota</taxon>
        <taxon>Actinomycetes</taxon>
        <taxon>Glycomycetales</taxon>
        <taxon>Glycomycetaceae</taxon>
        <taxon>Glycomyces</taxon>
    </lineage>
</organism>
<dbReference type="InterPro" id="IPR008971">
    <property type="entry name" value="HSP40/DnaJ_pept-bd"/>
</dbReference>
<accession>A0A9X3P9Q0</accession>
<dbReference type="Gene3D" id="2.10.230.10">
    <property type="entry name" value="Heat shock protein DnaJ, cysteine-rich domain"/>
    <property type="match status" value="1"/>
</dbReference>
<feature type="transmembrane region" description="Helical" evidence="2">
    <location>
        <begin position="196"/>
        <end position="217"/>
    </location>
</feature>
<dbReference type="Proteomes" id="UP001146067">
    <property type="component" value="Unassembled WGS sequence"/>
</dbReference>
<evidence type="ECO:0000256" key="2">
    <source>
        <dbReference type="SAM" id="Phobius"/>
    </source>
</evidence>
<name>A0A9X3P9Q0_9ACTN</name>
<reference evidence="4" key="1">
    <citation type="submission" date="2022-12" db="EMBL/GenBank/DDBJ databases">
        <title>Gycomyces niveus sp.nov.,a novel actinomycete isolated from soil in Shouguan.</title>
        <authorList>
            <person name="Yang X."/>
        </authorList>
    </citation>
    <scope>NUCLEOTIDE SEQUENCE</scope>
    <source>
        <strain evidence="4">NEAU-A15</strain>
    </source>
</reference>
<dbReference type="GO" id="GO:0005737">
    <property type="term" value="C:cytoplasm"/>
    <property type="evidence" value="ECO:0007669"/>
    <property type="project" value="TreeGrafter"/>
</dbReference>
<keyword evidence="5" id="KW-1185">Reference proteome</keyword>
<keyword evidence="2" id="KW-1133">Transmembrane helix</keyword>
<keyword evidence="1" id="KW-0143">Chaperone</keyword>
<gene>
    <name evidence="4" type="ORF">O1R50_08185</name>
</gene>
<evidence type="ECO:0000313" key="5">
    <source>
        <dbReference type="Proteomes" id="UP001146067"/>
    </source>
</evidence>
<keyword evidence="2" id="KW-0812">Transmembrane</keyword>
<dbReference type="EMBL" id="JAPZVP010000005">
    <property type="protein sequence ID" value="MDA1359597.1"/>
    <property type="molecule type" value="Genomic_DNA"/>
</dbReference>
<dbReference type="RefSeq" id="WP_270109441.1">
    <property type="nucleotide sequence ID" value="NZ_JAPZVP010000005.1"/>
</dbReference>
<feature type="domain" description="Chaperone DnaJ C-terminal" evidence="3">
    <location>
        <begin position="17"/>
        <end position="177"/>
    </location>
</feature>
<evidence type="ECO:0000256" key="1">
    <source>
        <dbReference type="ARBA" id="ARBA00023186"/>
    </source>
</evidence>
<feature type="transmembrane region" description="Helical" evidence="2">
    <location>
        <begin position="257"/>
        <end position="277"/>
    </location>
</feature>
<sequence>MRTAMADIPLTSRAFETGLTLEEMAFGCERTVSYEAPIDCVNCEGTGRDDGGTCAFCDGAGTIVELRRSTITLPGPLDDGEVLELQAKGVPGTLAVTVRELPHAVFEHDGENLRTSLDVPAKILASGGLVNVETLDDDRELEVLPGSGEGSIVPLRGHGFPSKEDPERRGDLLVKLRASPETTLVEREARRWGAGLTAVGTAVALVGIGIMVAALVIRSNATVCESTETTVCMVVIDGERSEAADSAETQRSEQNGAAALGVAIGMAVMGVGGWITTRGIREMGRDRIEQRRA</sequence>
<dbReference type="PANTHER" id="PTHR43096">
    <property type="entry name" value="DNAJ HOMOLOG 1, MITOCHONDRIAL-RELATED"/>
    <property type="match status" value="1"/>
</dbReference>